<dbReference type="InterPro" id="IPR035810">
    <property type="entry name" value="PEBP_euk"/>
</dbReference>
<dbReference type="SUPFAM" id="SSF49777">
    <property type="entry name" value="PEBP-like"/>
    <property type="match status" value="1"/>
</dbReference>
<dbReference type="Proteomes" id="UP001152759">
    <property type="component" value="Chromosome 6"/>
</dbReference>
<dbReference type="PANTHER" id="PTHR11362">
    <property type="entry name" value="PHOSPHATIDYLETHANOLAMINE-BINDING PROTEIN"/>
    <property type="match status" value="1"/>
</dbReference>
<dbReference type="InterPro" id="IPR036610">
    <property type="entry name" value="PEBP-like_sf"/>
</dbReference>
<feature type="region of interest" description="Disordered" evidence="1">
    <location>
        <begin position="39"/>
        <end position="59"/>
    </location>
</feature>
<gene>
    <name evidence="2" type="ORF">BEMITA_LOCUS10125</name>
</gene>
<organism evidence="2 3">
    <name type="scientific">Bemisia tabaci</name>
    <name type="common">Sweetpotato whitefly</name>
    <name type="synonym">Aleurodes tabaci</name>
    <dbReference type="NCBI Taxonomy" id="7038"/>
    <lineage>
        <taxon>Eukaryota</taxon>
        <taxon>Metazoa</taxon>
        <taxon>Ecdysozoa</taxon>
        <taxon>Arthropoda</taxon>
        <taxon>Hexapoda</taxon>
        <taxon>Insecta</taxon>
        <taxon>Pterygota</taxon>
        <taxon>Neoptera</taxon>
        <taxon>Paraneoptera</taxon>
        <taxon>Hemiptera</taxon>
        <taxon>Sternorrhyncha</taxon>
        <taxon>Aleyrodoidea</taxon>
        <taxon>Aleyrodidae</taxon>
        <taxon>Aleyrodinae</taxon>
        <taxon>Bemisia</taxon>
    </lineage>
</organism>
<evidence type="ECO:0000313" key="2">
    <source>
        <dbReference type="EMBL" id="CAH0391517.1"/>
    </source>
</evidence>
<name>A0A9P0ACK7_BEMTA</name>
<keyword evidence="3" id="KW-1185">Reference proteome</keyword>
<protein>
    <recommendedName>
        <fullName evidence="4">Phosphatidylethanolamine-binding protein</fullName>
    </recommendedName>
</protein>
<evidence type="ECO:0008006" key="4">
    <source>
        <dbReference type="Google" id="ProtNLM"/>
    </source>
</evidence>
<dbReference type="PANTHER" id="PTHR11362:SF82">
    <property type="entry name" value="PHOSPHATIDYLETHANOLAMINE-BINDING PROTEIN 4"/>
    <property type="match status" value="1"/>
</dbReference>
<sequence>MKMVNYFLILNKWPTNGLRIQLLVYLAYTCIFAPGTGATDIPPTEHDNETSGNITTTPKDVYTGRNEKQIEKIFIKHGIIPDLIDEAPKYELTIHYVGGVRPDFGTKHLVDELRYDPYALEFPTERHVLYSLFMFDLDSPSRENATKRSYYHWGLANMPGFEIETAEILAKYLAPFPKNGTGPHRYAFLVYKQPFYRTLYLEPRLNHLPDNTHRAKWDIRTIVKKYKLVGPVAGNFLYCEWTPPSANPYMGHSIIRPDDNGSSKKRGYGRNYKKLRTTTTLIPPDVLEPSDIEGPDPV</sequence>
<dbReference type="EMBL" id="OU963867">
    <property type="protein sequence ID" value="CAH0391517.1"/>
    <property type="molecule type" value="Genomic_DNA"/>
</dbReference>
<evidence type="ECO:0000256" key="1">
    <source>
        <dbReference type="SAM" id="MobiDB-lite"/>
    </source>
</evidence>
<accession>A0A9P0ACK7</accession>
<proteinExistence type="predicted"/>
<dbReference type="AlphaFoldDB" id="A0A9P0ACK7"/>
<reference evidence="2" key="1">
    <citation type="submission" date="2021-12" db="EMBL/GenBank/DDBJ databases">
        <authorList>
            <person name="King R."/>
        </authorList>
    </citation>
    <scope>NUCLEOTIDE SEQUENCE</scope>
</reference>
<dbReference type="CDD" id="cd00866">
    <property type="entry name" value="PEBP_euk"/>
    <property type="match status" value="1"/>
</dbReference>
<evidence type="ECO:0000313" key="3">
    <source>
        <dbReference type="Proteomes" id="UP001152759"/>
    </source>
</evidence>
<dbReference type="InterPro" id="IPR008914">
    <property type="entry name" value="PEBP"/>
</dbReference>
<dbReference type="Gene3D" id="3.90.280.10">
    <property type="entry name" value="PEBP-like"/>
    <property type="match status" value="1"/>
</dbReference>
<dbReference type="Pfam" id="PF01161">
    <property type="entry name" value="PBP"/>
    <property type="match status" value="1"/>
</dbReference>